<dbReference type="EMBL" id="QRJE01000008">
    <property type="protein sequence ID" value="RHH14395.1"/>
    <property type="molecule type" value="Genomic_DNA"/>
</dbReference>
<accession>A0A396C1M3</accession>
<evidence type="ECO:0000313" key="3">
    <source>
        <dbReference type="EMBL" id="RHH14395.1"/>
    </source>
</evidence>
<dbReference type="Proteomes" id="UP000266644">
    <property type="component" value="Unassembled WGS sequence"/>
</dbReference>
<dbReference type="RefSeq" id="WP_122330043.1">
    <property type="nucleotide sequence ID" value="NZ_JAQDYY010000001.1"/>
</dbReference>
<feature type="coiled-coil region" evidence="1">
    <location>
        <begin position="207"/>
        <end position="239"/>
    </location>
</feature>
<reference evidence="3 4" key="1">
    <citation type="submission" date="2018-08" db="EMBL/GenBank/DDBJ databases">
        <title>A genome reference for cultivated species of the human gut microbiota.</title>
        <authorList>
            <person name="Zou Y."/>
            <person name="Xue W."/>
            <person name="Luo G."/>
        </authorList>
    </citation>
    <scope>NUCLEOTIDE SEQUENCE [LARGE SCALE GENOMIC DNA]</scope>
    <source>
        <strain evidence="3 4">AM18-6</strain>
    </source>
</reference>
<name>A0A396C1M3_BACFG</name>
<protein>
    <submittedName>
        <fullName evidence="3">Uncharacterized protein</fullName>
    </submittedName>
</protein>
<proteinExistence type="predicted"/>
<gene>
    <name evidence="3" type="ORF">DW228_06235</name>
</gene>
<feature type="region of interest" description="Disordered" evidence="2">
    <location>
        <begin position="184"/>
        <end position="206"/>
    </location>
</feature>
<comment type="caution">
    <text evidence="3">The sequence shown here is derived from an EMBL/GenBank/DDBJ whole genome shotgun (WGS) entry which is preliminary data.</text>
</comment>
<evidence type="ECO:0000256" key="1">
    <source>
        <dbReference type="SAM" id="Coils"/>
    </source>
</evidence>
<evidence type="ECO:0000256" key="2">
    <source>
        <dbReference type="SAM" id="MobiDB-lite"/>
    </source>
</evidence>
<dbReference type="AlphaFoldDB" id="A0A396C1M3"/>
<sequence>MTTINVVEKREIVSVFSSAEFEAMQLDRPICNIVLRNKNKDELILLERVALFVKGKVPTVEELKNAWKSMFYNTWTIKFEIEKHAHKDLRCGNIFRNLDKFDVLMYNAGELVFDSSTYNLNLIEGRIGITPKSKTREDFPTNKMLKEHAYKIADSAWNMLNIEAHVLKQLKDAETQDGKVETVQKAEKNTASRATRKKIVENTDEKAEKAKAVKAAKAEKAAKAKAEKAEAKKEEVAAVAA</sequence>
<organism evidence="3 4">
    <name type="scientific">Bacteroides fragilis</name>
    <dbReference type="NCBI Taxonomy" id="817"/>
    <lineage>
        <taxon>Bacteria</taxon>
        <taxon>Pseudomonadati</taxon>
        <taxon>Bacteroidota</taxon>
        <taxon>Bacteroidia</taxon>
        <taxon>Bacteroidales</taxon>
        <taxon>Bacteroidaceae</taxon>
        <taxon>Bacteroides</taxon>
    </lineage>
</organism>
<keyword evidence="1" id="KW-0175">Coiled coil</keyword>
<evidence type="ECO:0000313" key="4">
    <source>
        <dbReference type="Proteomes" id="UP000266644"/>
    </source>
</evidence>